<keyword evidence="12" id="KW-1185">Reference proteome</keyword>
<protein>
    <submittedName>
        <fullName evidence="13">Ion channel</fullName>
    </submittedName>
</protein>
<name>A0A7I4XZP3_HAECO</name>
<dbReference type="InterPro" id="IPR013099">
    <property type="entry name" value="K_chnl_dom"/>
</dbReference>
<dbReference type="WBParaSite" id="HCON_00033640-00001">
    <property type="protein sequence ID" value="HCON_00033640-00001"/>
    <property type="gene ID" value="HCON_00033640"/>
</dbReference>
<feature type="domain" description="Potassium channel" evidence="11">
    <location>
        <begin position="185"/>
        <end position="253"/>
    </location>
</feature>
<evidence type="ECO:0000256" key="2">
    <source>
        <dbReference type="ARBA" id="ARBA00022448"/>
    </source>
</evidence>
<evidence type="ECO:0000256" key="9">
    <source>
        <dbReference type="SAM" id="MobiDB-lite"/>
    </source>
</evidence>
<evidence type="ECO:0000256" key="5">
    <source>
        <dbReference type="ARBA" id="ARBA00023065"/>
    </source>
</evidence>
<evidence type="ECO:0000256" key="3">
    <source>
        <dbReference type="ARBA" id="ARBA00022692"/>
    </source>
</evidence>
<feature type="transmembrane region" description="Helical" evidence="10">
    <location>
        <begin position="232"/>
        <end position="261"/>
    </location>
</feature>
<feature type="transmembrane region" description="Helical" evidence="10">
    <location>
        <begin position="326"/>
        <end position="359"/>
    </location>
</feature>
<dbReference type="Gene3D" id="1.10.287.70">
    <property type="match status" value="1"/>
</dbReference>
<dbReference type="AlphaFoldDB" id="A0A7I4XZP3"/>
<feature type="transmembrane region" description="Helical" evidence="10">
    <location>
        <begin position="199"/>
        <end position="220"/>
    </location>
</feature>
<keyword evidence="2 8" id="KW-0813">Transport</keyword>
<evidence type="ECO:0000256" key="10">
    <source>
        <dbReference type="SAM" id="Phobius"/>
    </source>
</evidence>
<dbReference type="GO" id="GO:0030322">
    <property type="term" value="P:stabilization of membrane potential"/>
    <property type="evidence" value="ECO:0007669"/>
    <property type="project" value="TreeGrafter"/>
</dbReference>
<feature type="transmembrane region" description="Helical" evidence="10">
    <location>
        <begin position="282"/>
        <end position="306"/>
    </location>
</feature>
<comment type="similarity">
    <text evidence="8">Belongs to the two pore domain potassium channel (TC 1.A.1.8) family.</text>
</comment>
<evidence type="ECO:0000256" key="4">
    <source>
        <dbReference type="ARBA" id="ARBA00022989"/>
    </source>
</evidence>
<evidence type="ECO:0000256" key="1">
    <source>
        <dbReference type="ARBA" id="ARBA00004141"/>
    </source>
</evidence>
<comment type="subcellular location">
    <subcellularLocation>
        <location evidence="1">Membrane</location>
        <topology evidence="1">Multi-pass membrane protein</topology>
    </subcellularLocation>
</comment>
<feature type="transmembrane region" description="Helical" evidence="10">
    <location>
        <begin position="102"/>
        <end position="125"/>
    </location>
</feature>
<evidence type="ECO:0000256" key="8">
    <source>
        <dbReference type="RuleBase" id="RU003857"/>
    </source>
</evidence>
<dbReference type="GO" id="GO:0015271">
    <property type="term" value="F:outward rectifier potassium channel activity"/>
    <property type="evidence" value="ECO:0007669"/>
    <property type="project" value="TreeGrafter"/>
</dbReference>
<keyword evidence="4 10" id="KW-1133">Transmembrane helix</keyword>
<dbReference type="SUPFAM" id="SSF81324">
    <property type="entry name" value="Voltage-gated potassium channels"/>
    <property type="match status" value="2"/>
</dbReference>
<dbReference type="PANTHER" id="PTHR11003">
    <property type="entry name" value="POTASSIUM CHANNEL, SUBFAMILY K"/>
    <property type="match status" value="1"/>
</dbReference>
<dbReference type="InterPro" id="IPR003280">
    <property type="entry name" value="2pore_dom_K_chnl"/>
</dbReference>
<dbReference type="GO" id="GO:0022841">
    <property type="term" value="F:potassium ion leak channel activity"/>
    <property type="evidence" value="ECO:0007669"/>
    <property type="project" value="TreeGrafter"/>
</dbReference>
<dbReference type="OrthoDB" id="297496at2759"/>
<feature type="domain" description="Potassium channel" evidence="11">
    <location>
        <begin position="299"/>
        <end position="363"/>
    </location>
</feature>
<dbReference type="FunFam" id="1.10.287.70:FF:000151">
    <property type="entry name" value="TWiK family of potassium channels"/>
    <property type="match status" value="1"/>
</dbReference>
<dbReference type="Pfam" id="PF07885">
    <property type="entry name" value="Ion_trans_2"/>
    <property type="match status" value="2"/>
</dbReference>
<keyword evidence="5 8" id="KW-0406">Ion transport</keyword>
<accession>A0A7I4XZP3</accession>
<evidence type="ECO:0000256" key="6">
    <source>
        <dbReference type="ARBA" id="ARBA00023136"/>
    </source>
</evidence>
<keyword evidence="6 10" id="KW-0472">Membrane</keyword>
<sequence length="479" mass="54302">MERSGMNSLPETLHDAQKSILKSNKKPPVMVAITDPSTSEDRLKQHDDSHSRQCDGMVAVIEQQISKPQTPASTVMPTPTSTERRFTDSFYWMSHLHKKVGLSHIILLVVLATYSALGAVVFYYLETPNERIVVAARKELLDDRIEQLAEHLTGMAENKTIEELAVDVKAAYIDMLNTEGSYKWSTFYRSDDPRNNYKWTYASSFFFAMNVYTTTGYGSIAPETRSGQWFVIIYGFIFVPVTLVVIRDLGQWLLLVITRNYAKMLLKCRHWRRRKSNNLNEVIRLPILFSCVIMLGFIGFCTVFVYYLDAFSGPPGSGLDWFHSMYFSYMSFTTIGLGDVMPSNATFAPIVSILFFLGLPIMKVVNRMTYLTVENGAFGLLTVIENRIDNFWKEKQATTAKDVPSTIEIATETKDGCNNREIPNEWVNNITIHSIATFMKANRDVYGGSFGKVNLRAADVLSSNEQDTVLSVRSHHQPL</sequence>
<dbReference type="GO" id="GO:0005886">
    <property type="term" value="C:plasma membrane"/>
    <property type="evidence" value="ECO:0007669"/>
    <property type="project" value="TreeGrafter"/>
</dbReference>
<feature type="compositionally biased region" description="Polar residues" evidence="9">
    <location>
        <begin position="1"/>
        <end position="10"/>
    </location>
</feature>
<dbReference type="Proteomes" id="UP000025227">
    <property type="component" value="Unplaced"/>
</dbReference>
<dbReference type="OMA" id="HDAQKSI"/>
<dbReference type="PANTHER" id="PTHR11003:SF269">
    <property type="entry name" value="POTASSIUM CHANNEL DOMAIN-CONTAINING PROTEIN"/>
    <property type="match status" value="1"/>
</dbReference>
<keyword evidence="7 8" id="KW-0407">Ion channel</keyword>
<dbReference type="PRINTS" id="PR01333">
    <property type="entry name" value="2POREKCHANEL"/>
</dbReference>
<evidence type="ECO:0000313" key="13">
    <source>
        <dbReference type="WBParaSite" id="HCON_00033640-00001"/>
    </source>
</evidence>
<evidence type="ECO:0000259" key="11">
    <source>
        <dbReference type="Pfam" id="PF07885"/>
    </source>
</evidence>
<evidence type="ECO:0000256" key="7">
    <source>
        <dbReference type="ARBA" id="ARBA00023303"/>
    </source>
</evidence>
<keyword evidence="3 8" id="KW-0812">Transmembrane</keyword>
<organism evidence="12 13">
    <name type="scientific">Haemonchus contortus</name>
    <name type="common">Barber pole worm</name>
    <dbReference type="NCBI Taxonomy" id="6289"/>
    <lineage>
        <taxon>Eukaryota</taxon>
        <taxon>Metazoa</taxon>
        <taxon>Ecdysozoa</taxon>
        <taxon>Nematoda</taxon>
        <taxon>Chromadorea</taxon>
        <taxon>Rhabditida</taxon>
        <taxon>Rhabditina</taxon>
        <taxon>Rhabditomorpha</taxon>
        <taxon>Strongyloidea</taxon>
        <taxon>Trichostrongylidae</taxon>
        <taxon>Haemonchus</taxon>
    </lineage>
</organism>
<evidence type="ECO:0000313" key="12">
    <source>
        <dbReference type="Proteomes" id="UP000025227"/>
    </source>
</evidence>
<proteinExistence type="inferred from homology"/>
<feature type="region of interest" description="Disordered" evidence="9">
    <location>
        <begin position="1"/>
        <end position="27"/>
    </location>
</feature>
<reference evidence="13" key="1">
    <citation type="submission" date="2020-12" db="UniProtKB">
        <authorList>
            <consortium name="WormBaseParasite"/>
        </authorList>
    </citation>
    <scope>IDENTIFICATION</scope>
    <source>
        <strain evidence="13">MHco3</strain>
    </source>
</reference>